<dbReference type="Gene3D" id="2.60.40.1120">
    <property type="entry name" value="Carboxypeptidase-like, regulatory domain"/>
    <property type="match status" value="1"/>
</dbReference>
<evidence type="ECO:0000313" key="2">
    <source>
        <dbReference type="EMBL" id="ERT07647.1"/>
    </source>
</evidence>
<protein>
    <submittedName>
        <fullName evidence="2">Carboxypeptidase regulatory-like domain protein</fullName>
    </submittedName>
</protein>
<evidence type="ECO:0000313" key="3">
    <source>
        <dbReference type="Proteomes" id="UP000017127"/>
    </source>
</evidence>
<dbReference type="EMBL" id="AUZM01000019">
    <property type="protein sequence ID" value="ERT07647.1"/>
    <property type="molecule type" value="Genomic_DNA"/>
</dbReference>
<dbReference type="OrthoDB" id="7873998at2"/>
<dbReference type="Proteomes" id="UP000017127">
    <property type="component" value="Unassembled WGS sequence"/>
</dbReference>
<dbReference type="RefSeq" id="WP_023066126.1">
    <property type="nucleotide sequence ID" value="NZ_AUZM01000019.1"/>
</dbReference>
<dbReference type="SUPFAM" id="SSF49464">
    <property type="entry name" value="Carboxypeptidase regulatory domain-like"/>
    <property type="match status" value="1"/>
</dbReference>
<keyword evidence="3" id="KW-1185">Reference proteome</keyword>
<dbReference type="GO" id="GO:0004180">
    <property type="term" value="F:carboxypeptidase activity"/>
    <property type="evidence" value="ECO:0007669"/>
    <property type="project" value="UniProtKB-KW"/>
</dbReference>
<keyword evidence="2" id="KW-0378">Hydrolase</keyword>
<sequence length="187" mass="20153">MKGKLILGLVLFSSLGSSLGWSEKVLAHGVQIEHSASQAIEINAKYDTGTPLENAQVTVYSPDDPTTPWKQGTTDEQGNFVFTPDPSKTGYWEVKVRRAGHGGLTSIPVGTETNNAQVSASLPPDNQNNQTSFYSQTSQGLSPIQKGIMIGSVLWGCVGTALFFSKFNFNHSSDKNTSNVRQQESEG</sequence>
<dbReference type="InterPro" id="IPR008969">
    <property type="entry name" value="CarboxyPept-like_regulatory"/>
</dbReference>
<proteinExistence type="predicted"/>
<reference evidence="2 3" key="1">
    <citation type="journal article" date="2013" name="Front. Microbiol.">
        <title>Comparative genomic analyses of the cyanobacterium, Lyngbya aestuarii BL J, a powerful hydrogen producer.</title>
        <authorList>
            <person name="Kothari A."/>
            <person name="Vaughn M."/>
            <person name="Garcia-Pichel F."/>
        </authorList>
    </citation>
    <scope>NUCLEOTIDE SEQUENCE [LARGE SCALE GENOMIC DNA]</scope>
    <source>
        <strain evidence="2 3">BL J</strain>
    </source>
</reference>
<feature type="region of interest" description="Disordered" evidence="1">
    <location>
        <begin position="118"/>
        <end position="137"/>
    </location>
</feature>
<comment type="caution">
    <text evidence="2">The sequence shown here is derived from an EMBL/GenBank/DDBJ whole genome shotgun (WGS) entry which is preliminary data.</text>
</comment>
<keyword evidence="2" id="KW-0121">Carboxypeptidase</keyword>
<keyword evidence="2" id="KW-0645">Protease</keyword>
<dbReference type="AlphaFoldDB" id="U7QK52"/>
<name>U7QK52_9CYAN</name>
<evidence type="ECO:0000256" key="1">
    <source>
        <dbReference type="SAM" id="MobiDB-lite"/>
    </source>
</evidence>
<organism evidence="2 3">
    <name type="scientific">Lyngbya aestuarii BL J</name>
    <dbReference type="NCBI Taxonomy" id="1348334"/>
    <lineage>
        <taxon>Bacteria</taxon>
        <taxon>Bacillati</taxon>
        <taxon>Cyanobacteriota</taxon>
        <taxon>Cyanophyceae</taxon>
        <taxon>Oscillatoriophycideae</taxon>
        <taxon>Oscillatoriales</taxon>
        <taxon>Microcoleaceae</taxon>
        <taxon>Lyngbya</taxon>
    </lineage>
</organism>
<accession>U7QK52</accession>
<gene>
    <name evidence="2" type="ORF">M595_2358</name>
</gene>